<comment type="caution">
    <text evidence="2">The sequence shown here is derived from an EMBL/GenBank/DDBJ whole genome shotgun (WGS) entry which is preliminary data.</text>
</comment>
<organism evidence="2 3">
    <name type="scientific">Arenibacter certesii</name>
    <dbReference type="NCBI Taxonomy" id="228955"/>
    <lineage>
        <taxon>Bacteria</taxon>
        <taxon>Pseudomonadati</taxon>
        <taxon>Bacteroidota</taxon>
        <taxon>Flavobacteriia</taxon>
        <taxon>Flavobacteriales</taxon>
        <taxon>Flavobacteriaceae</taxon>
        <taxon>Arenibacter</taxon>
    </lineage>
</organism>
<protein>
    <recommendedName>
        <fullName evidence="1">Protein FecR C-terminal domain-containing protein</fullName>
    </recommendedName>
</protein>
<evidence type="ECO:0000259" key="1">
    <source>
        <dbReference type="Pfam" id="PF16344"/>
    </source>
</evidence>
<dbReference type="Gene3D" id="3.55.50.30">
    <property type="match status" value="1"/>
</dbReference>
<dbReference type="EMBL" id="BMWP01000006">
    <property type="protein sequence ID" value="GGW29052.1"/>
    <property type="molecule type" value="Genomic_DNA"/>
</dbReference>
<gene>
    <name evidence="2" type="ORF">GCM10007383_13070</name>
</gene>
<dbReference type="InterPro" id="IPR032508">
    <property type="entry name" value="FecR_C"/>
</dbReference>
<keyword evidence="3" id="KW-1185">Reference proteome</keyword>
<evidence type="ECO:0000313" key="2">
    <source>
        <dbReference type="EMBL" id="GGW29052.1"/>
    </source>
</evidence>
<evidence type="ECO:0000313" key="3">
    <source>
        <dbReference type="Proteomes" id="UP000634668"/>
    </source>
</evidence>
<dbReference type="RefSeq" id="WP_051315510.1">
    <property type="nucleotide sequence ID" value="NZ_BMWP01000006.1"/>
</dbReference>
<accession>A0A918IT07</accession>
<feature type="domain" description="Protein FecR C-terminal" evidence="1">
    <location>
        <begin position="19"/>
        <end position="86"/>
    </location>
</feature>
<reference evidence="2" key="1">
    <citation type="journal article" date="2014" name="Int. J. Syst. Evol. Microbiol.">
        <title>Complete genome sequence of Corynebacterium casei LMG S-19264T (=DSM 44701T), isolated from a smear-ripened cheese.</title>
        <authorList>
            <consortium name="US DOE Joint Genome Institute (JGI-PGF)"/>
            <person name="Walter F."/>
            <person name="Albersmeier A."/>
            <person name="Kalinowski J."/>
            <person name="Ruckert C."/>
        </authorList>
    </citation>
    <scope>NUCLEOTIDE SEQUENCE</scope>
    <source>
        <strain evidence="2">KCTC 12113</strain>
    </source>
</reference>
<name>A0A918IT07_9FLAO</name>
<sequence>MLIEEVNIAEHINWINGKILLRHVPFKKIVKKLERHYNVKIINNNKKWGQELITASFDIETIDQVFQVFNETYKMDYNIKEGQIIIN</sequence>
<dbReference type="Proteomes" id="UP000634668">
    <property type="component" value="Unassembled WGS sequence"/>
</dbReference>
<dbReference type="AlphaFoldDB" id="A0A918IT07"/>
<dbReference type="Pfam" id="PF16344">
    <property type="entry name" value="FecR_C"/>
    <property type="match status" value="1"/>
</dbReference>
<reference evidence="2" key="2">
    <citation type="submission" date="2020-09" db="EMBL/GenBank/DDBJ databases">
        <authorList>
            <person name="Sun Q."/>
            <person name="Kim S."/>
        </authorList>
    </citation>
    <scope>NUCLEOTIDE SEQUENCE</scope>
    <source>
        <strain evidence="2">KCTC 12113</strain>
    </source>
</reference>
<proteinExistence type="predicted"/>